<organism evidence="2 3">
    <name type="scientific">Punica granatum</name>
    <name type="common">Pomegranate</name>
    <dbReference type="NCBI Taxonomy" id="22663"/>
    <lineage>
        <taxon>Eukaryota</taxon>
        <taxon>Viridiplantae</taxon>
        <taxon>Streptophyta</taxon>
        <taxon>Embryophyta</taxon>
        <taxon>Tracheophyta</taxon>
        <taxon>Spermatophyta</taxon>
        <taxon>Magnoliopsida</taxon>
        <taxon>eudicotyledons</taxon>
        <taxon>Gunneridae</taxon>
        <taxon>Pentapetalae</taxon>
        <taxon>rosids</taxon>
        <taxon>malvids</taxon>
        <taxon>Myrtales</taxon>
        <taxon>Lythraceae</taxon>
        <taxon>Punica</taxon>
    </lineage>
</organism>
<evidence type="ECO:0000313" key="3">
    <source>
        <dbReference type="Proteomes" id="UP000197138"/>
    </source>
</evidence>
<feature type="region of interest" description="Disordered" evidence="1">
    <location>
        <begin position="1"/>
        <end position="39"/>
    </location>
</feature>
<reference evidence="3" key="1">
    <citation type="journal article" date="2017" name="Plant J.">
        <title>The pomegranate (Punica granatum L.) genome and the genomics of punicalagin biosynthesis.</title>
        <authorList>
            <person name="Qin G."/>
            <person name="Xu C."/>
            <person name="Ming R."/>
            <person name="Tang H."/>
            <person name="Guyot R."/>
            <person name="Kramer E.M."/>
            <person name="Hu Y."/>
            <person name="Yi X."/>
            <person name="Qi Y."/>
            <person name="Xu X."/>
            <person name="Gao Z."/>
            <person name="Pan H."/>
            <person name="Jian J."/>
            <person name="Tian Y."/>
            <person name="Yue Z."/>
            <person name="Xu Y."/>
        </authorList>
    </citation>
    <scope>NUCLEOTIDE SEQUENCE [LARGE SCALE GENOMIC DNA]</scope>
    <source>
        <strain evidence="3">cv. Dabenzi</strain>
    </source>
</reference>
<accession>A0A218WRP3</accession>
<dbReference type="EMBL" id="MTKT01003240">
    <property type="protein sequence ID" value="OWM75527.1"/>
    <property type="molecule type" value="Genomic_DNA"/>
</dbReference>
<dbReference type="Proteomes" id="UP000197138">
    <property type="component" value="Unassembled WGS sequence"/>
</dbReference>
<proteinExistence type="predicted"/>
<evidence type="ECO:0000313" key="2">
    <source>
        <dbReference type="EMBL" id="OWM75527.1"/>
    </source>
</evidence>
<evidence type="ECO:0000256" key="1">
    <source>
        <dbReference type="SAM" id="MobiDB-lite"/>
    </source>
</evidence>
<comment type="caution">
    <text evidence="2">The sequence shown here is derived from an EMBL/GenBank/DDBJ whole genome shotgun (WGS) entry which is preliminary data.</text>
</comment>
<sequence length="113" mass="12954">MESVAAAQSLRNEGGRGMVVGHQTSSSYKRGKAEDRTSRAELCLSPPRLDQRRWDADTNTITVDPDVWDMFIKKNMAYKTLWSKGSKHYDLDCLVLQWLPVLFAYPQLIHLQL</sequence>
<name>A0A218WRP3_PUNGR</name>
<gene>
    <name evidence="2" type="ORF">CDL15_Pgr021691</name>
</gene>
<dbReference type="AlphaFoldDB" id="A0A218WRP3"/>
<protein>
    <submittedName>
        <fullName evidence="2">Uncharacterized protein</fullName>
    </submittedName>
</protein>